<dbReference type="GO" id="GO:0003743">
    <property type="term" value="F:translation initiation factor activity"/>
    <property type="evidence" value="ECO:0007669"/>
    <property type="project" value="UniProtKB-KW"/>
</dbReference>
<dbReference type="EMBL" id="JACGWJ010000010">
    <property type="protein sequence ID" value="KAL0392297.1"/>
    <property type="molecule type" value="Genomic_DNA"/>
</dbReference>
<protein>
    <submittedName>
        <fullName evidence="1">Eukaryotic translation initiation factor 5B</fullName>
    </submittedName>
</protein>
<sequence length="61" mass="7202">IIGSNPEEQQKMFGRHFEIEDELVSKISRNSLDALKEHYADDLSVEEKRLLFKLKKLFKIP</sequence>
<keyword evidence="1" id="KW-0648">Protein biosynthesis</keyword>
<reference evidence="1" key="2">
    <citation type="journal article" date="2024" name="Plant">
        <title>Genomic evolution and insights into agronomic trait innovations of Sesamum species.</title>
        <authorList>
            <person name="Miao H."/>
            <person name="Wang L."/>
            <person name="Qu L."/>
            <person name="Liu H."/>
            <person name="Sun Y."/>
            <person name="Le M."/>
            <person name="Wang Q."/>
            <person name="Wei S."/>
            <person name="Zheng Y."/>
            <person name="Lin W."/>
            <person name="Duan Y."/>
            <person name="Cao H."/>
            <person name="Xiong S."/>
            <person name="Wang X."/>
            <person name="Wei L."/>
            <person name="Li C."/>
            <person name="Ma Q."/>
            <person name="Ju M."/>
            <person name="Zhao R."/>
            <person name="Li G."/>
            <person name="Mu C."/>
            <person name="Tian Q."/>
            <person name="Mei H."/>
            <person name="Zhang T."/>
            <person name="Gao T."/>
            <person name="Zhang H."/>
        </authorList>
    </citation>
    <scope>NUCLEOTIDE SEQUENCE</scope>
    <source>
        <strain evidence="1">G02</strain>
    </source>
</reference>
<gene>
    <name evidence="1" type="ORF">Sradi_2452500</name>
</gene>
<organism evidence="1">
    <name type="scientific">Sesamum radiatum</name>
    <name type="common">Black benniseed</name>
    <dbReference type="NCBI Taxonomy" id="300843"/>
    <lineage>
        <taxon>Eukaryota</taxon>
        <taxon>Viridiplantae</taxon>
        <taxon>Streptophyta</taxon>
        <taxon>Embryophyta</taxon>
        <taxon>Tracheophyta</taxon>
        <taxon>Spermatophyta</taxon>
        <taxon>Magnoliopsida</taxon>
        <taxon>eudicotyledons</taxon>
        <taxon>Gunneridae</taxon>
        <taxon>Pentapetalae</taxon>
        <taxon>asterids</taxon>
        <taxon>lamiids</taxon>
        <taxon>Lamiales</taxon>
        <taxon>Pedaliaceae</taxon>
        <taxon>Sesamum</taxon>
    </lineage>
</organism>
<dbReference type="AlphaFoldDB" id="A0AAW2SIN3"/>
<name>A0AAW2SIN3_SESRA</name>
<reference evidence="1" key="1">
    <citation type="submission" date="2020-06" db="EMBL/GenBank/DDBJ databases">
        <authorList>
            <person name="Li T."/>
            <person name="Hu X."/>
            <person name="Zhang T."/>
            <person name="Song X."/>
            <person name="Zhang H."/>
            <person name="Dai N."/>
            <person name="Sheng W."/>
            <person name="Hou X."/>
            <person name="Wei L."/>
        </authorList>
    </citation>
    <scope>NUCLEOTIDE SEQUENCE</scope>
    <source>
        <strain evidence="1">G02</strain>
        <tissue evidence="1">Leaf</tissue>
    </source>
</reference>
<evidence type="ECO:0000313" key="1">
    <source>
        <dbReference type="EMBL" id="KAL0392297.1"/>
    </source>
</evidence>
<proteinExistence type="predicted"/>
<feature type="non-terminal residue" evidence="1">
    <location>
        <position position="1"/>
    </location>
</feature>
<dbReference type="Gene3D" id="2.40.30.10">
    <property type="entry name" value="Translation factors"/>
    <property type="match status" value="1"/>
</dbReference>
<keyword evidence="1" id="KW-0396">Initiation factor</keyword>
<accession>A0AAW2SIN3</accession>
<comment type="caution">
    <text evidence="1">The sequence shown here is derived from an EMBL/GenBank/DDBJ whole genome shotgun (WGS) entry which is preliminary data.</text>
</comment>